<sequence>MNSYRRHIRFAVILLAAFTAACSDQLTGTLFRSPSPHERYLNQLRDAGLEHSTMYQQWLHASRHSLASPTTVTVPHQESAYIAREKPTAIGYLFNARQGERLHIDITISSTDSVQLFIDLFEAALDTTGEPRHLTSADTGATVLTWDTKRDGQYILRVQPELLTELSFKLRLTAEASLGNPVAPNAKQHIGSVFGDVRDGGRRSHEGIDIFAARHTPVIAAVDGVVGRVGDNRLGGKVIWLRPKDRQFNLYYAHLDSQLVTPGQFVTMGDTLGLMGNTGNARTTPPHLHFGIYGIGGAVDPLPFLRPGKSTPPKIIADTTRVGDTLRSSTSLLPGISRHMPMLVEASYRNGYRVVLPDYSKHFVLEKHATPLTPLRRMRLARQRTLYAQPDTTSAQITHLNVGSQAHVLAEYDDFLLIESPIRGWIQQ</sequence>
<evidence type="ECO:0000259" key="2">
    <source>
        <dbReference type="Pfam" id="PF01551"/>
    </source>
</evidence>
<dbReference type="Pfam" id="PF01551">
    <property type="entry name" value="Peptidase_M23"/>
    <property type="match status" value="1"/>
</dbReference>
<feature type="domain" description="M23ase beta-sheet core" evidence="2">
    <location>
        <begin position="204"/>
        <end position="301"/>
    </location>
</feature>
<dbReference type="CDD" id="cd12797">
    <property type="entry name" value="M23_peptidase"/>
    <property type="match status" value="1"/>
</dbReference>
<dbReference type="GO" id="GO:0004222">
    <property type="term" value="F:metalloendopeptidase activity"/>
    <property type="evidence" value="ECO:0007669"/>
    <property type="project" value="TreeGrafter"/>
</dbReference>
<dbReference type="PANTHER" id="PTHR21666:SF268">
    <property type="entry name" value="PEPTIDASE M23 DOMAIN-CONTAINING PROTEIN"/>
    <property type="match status" value="1"/>
</dbReference>
<feature type="chain" id="PRO_5012368937" evidence="1">
    <location>
        <begin position="22"/>
        <end position="428"/>
    </location>
</feature>
<dbReference type="EMBL" id="FUYS01000011">
    <property type="protein sequence ID" value="SKB87575.1"/>
    <property type="molecule type" value="Genomic_DNA"/>
</dbReference>
<proteinExistence type="predicted"/>
<reference evidence="3 4" key="1">
    <citation type="submission" date="2017-02" db="EMBL/GenBank/DDBJ databases">
        <authorList>
            <person name="Peterson S.W."/>
        </authorList>
    </citation>
    <scope>NUCLEOTIDE SEQUENCE [LARGE SCALE GENOMIC DNA]</scope>
    <source>
        <strain evidence="3 4">DSM 22899</strain>
    </source>
</reference>
<accession>A0A1T5EUF2</accession>
<gene>
    <name evidence="3" type="ORF">SAMN05660226_03564</name>
</gene>
<dbReference type="InterPro" id="IPR050570">
    <property type="entry name" value="Cell_wall_metabolism_enzyme"/>
</dbReference>
<evidence type="ECO:0000313" key="3">
    <source>
        <dbReference type="EMBL" id="SKB87575.1"/>
    </source>
</evidence>
<dbReference type="AlphaFoldDB" id="A0A1T5EUF2"/>
<dbReference type="PROSITE" id="PS51257">
    <property type="entry name" value="PROKAR_LIPOPROTEIN"/>
    <property type="match status" value="1"/>
</dbReference>
<dbReference type="SUPFAM" id="SSF51261">
    <property type="entry name" value="Duplicated hybrid motif"/>
    <property type="match status" value="1"/>
</dbReference>
<dbReference type="Gene3D" id="2.70.70.10">
    <property type="entry name" value="Glucose Permease (Domain IIA)"/>
    <property type="match status" value="1"/>
</dbReference>
<dbReference type="PANTHER" id="PTHR21666">
    <property type="entry name" value="PEPTIDASE-RELATED"/>
    <property type="match status" value="1"/>
</dbReference>
<evidence type="ECO:0000313" key="4">
    <source>
        <dbReference type="Proteomes" id="UP000190541"/>
    </source>
</evidence>
<protein>
    <submittedName>
        <fullName evidence="3">Peptidase family M23</fullName>
    </submittedName>
</protein>
<evidence type="ECO:0000256" key="1">
    <source>
        <dbReference type="SAM" id="SignalP"/>
    </source>
</evidence>
<dbReference type="Proteomes" id="UP000190541">
    <property type="component" value="Unassembled WGS sequence"/>
</dbReference>
<dbReference type="STRING" id="623280.SAMN05660226_03564"/>
<keyword evidence="1" id="KW-0732">Signal</keyword>
<name>A0A1T5EUF2_9SPHI</name>
<dbReference type="InterPro" id="IPR011055">
    <property type="entry name" value="Dup_hybrid_motif"/>
</dbReference>
<dbReference type="InterPro" id="IPR016047">
    <property type="entry name" value="M23ase_b-sheet_dom"/>
</dbReference>
<organism evidence="3 4">
    <name type="scientific">Parapedobacter luteus</name>
    <dbReference type="NCBI Taxonomy" id="623280"/>
    <lineage>
        <taxon>Bacteria</taxon>
        <taxon>Pseudomonadati</taxon>
        <taxon>Bacteroidota</taxon>
        <taxon>Sphingobacteriia</taxon>
        <taxon>Sphingobacteriales</taxon>
        <taxon>Sphingobacteriaceae</taxon>
        <taxon>Parapedobacter</taxon>
    </lineage>
</organism>
<feature type="signal peptide" evidence="1">
    <location>
        <begin position="1"/>
        <end position="21"/>
    </location>
</feature>
<keyword evidence="4" id="KW-1185">Reference proteome</keyword>